<dbReference type="SUPFAM" id="SSF49879">
    <property type="entry name" value="SMAD/FHA domain"/>
    <property type="match status" value="1"/>
</dbReference>
<evidence type="ECO:0000256" key="1">
    <source>
        <dbReference type="SAM" id="MobiDB-lite"/>
    </source>
</evidence>
<dbReference type="RefSeq" id="XP_009545380.1">
    <property type="nucleotide sequence ID" value="XM_009547085.1"/>
</dbReference>
<feature type="domain" description="G-patch" evidence="3">
    <location>
        <begin position="325"/>
        <end position="378"/>
    </location>
</feature>
<feature type="region of interest" description="Disordered" evidence="1">
    <location>
        <begin position="1"/>
        <end position="39"/>
    </location>
</feature>
<dbReference type="HOGENOM" id="CLU_056034_0_0_1"/>
<dbReference type="GO" id="GO:0003676">
    <property type="term" value="F:nucleic acid binding"/>
    <property type="evidence" value="ECO:0007669"/>
    <property type="project" value="InterPro"/>
</dbReference>
<dbReference type="PANTHER" id="PTHR23106:SF24">
    <property type="entry name" value="ANGIOGENIC FACTOR WITH G PATCH AND FHA DOMAINS 1"/>
    <property type="match status" value="1"/>
</dbReference>
<dbReference type="InterPro" id="IPR008984">
    <property type="entry name" value="SMAD_FHA_dom_sf"/>
</dbReference>
<dbReference type="Pfam" id="PF01585">
    <property type="entry name" value="G-patch"/>
    <property type="match status" value="1"/>
</dbReference>
<sequence length="399" mass="43542">MSSAVEDGEISGASQPQEEEYHPQYEWPGDDNESRQPRNSSTYIPILRLLVHQSAILPKKQRLAILDNYAEVQFGRDIAPPATDTPRIRLKEMEVSKLHATVFWDADRAEWAAVDMGSKHGTFVKSIAPEGIIGPKPSDFSGHESDRKGGRLSMPRMASVPRRLRHLDRLTIGSTTFQVHLHPDRLPCDGCSASAEQVGDEIPVFNLKSREGEEAPVAGKRKREIEPREDKAADARKALMLLKRGLLSRPSDSDSQLEAITASRIQYVDRSARRRALHSSSAPDSPGLPSTSPASPTVSPFRQNVITTTSAPSTPHPTHPAPLTATNVGHQLLSKQGWQPGTALGLPSVDIEDERCRLIEPLEVAALAPRAGLGMMSQGSARVFGKAGTLGYRSDSRQS</sequence>
<dbReference type="GeneID" id="20670183"/>
<dbReference type="eggNOG" id="KOG0154">
    <property type="taxonomic scope" value="Eukaryota"/>
</dbReference>
<feature type="region of interest" description="Disordered" evidence="1">
    <location>
        <begin position="272"/>
        <end position="300"/>
    </location>
</feature>
<feature type="region of interest" description="Disordered" evidence="1">
    <location>
        <begin position="209"/>
        <end position="231"/>
    </location>
</feature>
<dbReference type="KEGG" id="hir:HETIRDRAFT_315009"/>
<reference evidence="4 5" key="1">
    <citation type="journal article" date="2012" name="New Phytol.">
        <title>Insight into trade-off between wood decay and parasitism from the genome of a fungal forest pathogen.</title>
        <authorList>
            <person name="Olson A."/>
            <person name="Aerts A."/>
            <person name="Asiegbu F."/>
            <person name="Belbahri L."/>
            <person name="Bouzid O."/>
            <person name="Broberg A."/>
            <person name="Canback B."/>
            <person name="Coutinho P.M."/>
            <person name="Cullen D."/>
            <person name="Dalman K."/>
            <person name="Deflorio G."/>
            <person name="van Diepen L.T."/>
            <person name="Dunand C."/>
            <person name="Duplessis S."/>
            <person name="Durling M."/>
            <person name="Gonthier P."/>
            <person name="Grimwood J."/>
            <person name="Fossdal C.G."/>
            <person name="Hansson D."/>
            <person name="Henrissat B."/>
            <person name="Hietala A."/>
            <person name="Himmelstrand K."/>
            <person name="Hoffmeister D."/>
            <person name="Hogberg N."/>
            <person name="James T.Y."/>
            <person name="Karlsson M."/>
            <person name="Kohler A."/>
            <person name="Kues U."/>
            <person name="Lee Y.H."/>
            <person name="Lin Y.C."/>
            <person name="Lind M."/>
            <person name="Lindquist E."/>
            <person name="Lombard V."/>
            <person name="Lucas S."/>
            <person name="Lunden K."/>
            <person name="Morin E."/>
            <person name="Murat C."/>
            <person name="Park J."/>
            <person name="Raffaello T."/>
            <person name="Rouze P."/>
            <person name="Salamov A."/>
            <person name="Schmutz J."/>
            <person name="Solheim H."/>
            <person name="Stahlberg J."/>
            <person name="Velez H."/>
            <person name="de Vries R.P."/>
            <person name="Wiebenga A."/>
            <person name="Woodward S."/>
            <person name="Yakovlev I."/>
            <person name="Garbelotto M."/>
            <person name="Martin F."/>
            <person name="Grigoriev I.V."/>
            <person name="Stenlid J."/>
        </authorList>
    </citation>
    <scope>NUCLEOTIDE SEQUENCE [LARGE SCALE GENOMIC DNA]</scope>
    <source>
        <strain evidence="4 5">TC 32-1</strain>
    </source>
</reference>
<dbReference type="Pfam" id="PF00498">
    <property type="entry name" value="FHA"/>
    <property type="match status" value="1"/>
</dbReference>
<evidence type="ECO:0000313" key="4">
    <source>
        <dbReference type="EMBL" id="ETW83096.1"/>
    </source>
</evidence>
<gene>
    <name evidence="4" type="ORF">HETIRDRAFT_315009</name>
</gene>
<accession>W4KDC8</accession>
<evidence type="ECO:0000259" key="3">
    <source>
        <dbReference type="PROSITE" id="PS50174"/>
    </source>
</evidence>
<dbReference type="InterPro" id="IPR000253">
    <property type="entry name" value="FHA_dom"/>
</dbReference>
<evidence type="ECO:0008006" key="6">
    <source>
        <dbReference type="Google" id="ProtNLM"/>
    </source>
</evidence>
<dbReference type="PROSITE" id="PS50006">
    <property type="entry name" value="FHA_DOMAIN"/>
    <property type="match status" value="1"/>
</dbReference>
<protein>
    <recommendedName>
        <fullName evidence="6">G-patch domain-containing protein</fullName>
    </recommendedName>
</protein>
<feature type="region of interest" description="Disordered" evidence="1">
    <location>
        <begin position="134"/>
        <end position="153"/>
    </location>
</feature>
<evidence type="ECO:0000313" key="5">
    <source>
        <dbReference type="Proteomes" id="UP000030671"/>
    </source>
</evidence>
<dbReference type="InterPro" id="IPR000467">
    <property type="entry name" value="G_patch_dom"/>
</dbReference>
<dbReference type="Proteomes" id="UP000030671">
    <property type="component" value="Unassembled WGS sequence"/>
</dbReference>
<proteinExistence type="predicted"/>
<feature type="domain" description="FHA" evidence="2">
    <location>
        <begin position="72"/>
        <end position="129"/>
    </location>
</feature>
<dbReference type="OrthoDB" id="21470at2759"/>
<name>W4KDC8_HETIT</name>
<dbReference type="InterPro" id="IPR053027">
    <property type="entry name" value="AGGF1"/>
</dbReference>
<organism evidence="4 5">
    <name type="scientific">Heterobasidion irregulare (strain TC 32-1)</name>
    <dbReference type="NCBI Taxonomy" id="747525"/>
    <lineage>
        <taxon>Eukaryota</taxon>
        <taxon>Fungi</taxon>
        <taxon>Dikarya</taxon>
        <taxon>Basidiomycota</taxon>
        <taxon>Agaricomycotina</taxon>
        <taxon>Agaricomycetes</taxon>
        <taxon>Russulales</taxon>
        <taxon>Bondarzewiaceae</taxon>
        <taxon>Heterobasidion</taxon>
        <taxon>Heterobasidion annosum species complex</taxon>
    </lineage>
</organism>
<feature type="compositionally biased region" description="Low complexity" evidence="1">
    <location>
        <begin position="289"/>
        <end position="300"/>
    </location>
</feature>
<evidence type="ECO:0000259" key="2">
    <source>
        <dbReference type="PROSITE" id="PS50006"/>
    </source>
</evidence>
<dbReference type="STRING" id="747525.W4KDC8"/>
<dbReference type="Gene3D" id="2.60.200.20">
    <property type="match status" value="1"/>
</dbReference>
<dbReference type="AlphaFoldDB" id="W4KDC8"/>
<dbReference type="PANTHER" id="PTHR23106">
    <property type="entry name" value="ANGIOGENIC FACTOR WITH G PATCH AND FHA DOMAINS 1"/>
    <property type="match status" value="1"/>
</dbReference>
<dbReference type="InParanoid" id="W4KDC8"/>
<dbReference type="PROSITE" id="PS50174">
    <property type="entry name" value="G_PATCH"/>
    <property type="match status" value="1"/>
</dbReference>
<dbReference type="EMBL" id="KI925457">
    <property type="protein sequence ID" value="ETW83096.1"/>
    <property type="molecule type" value="Genomic_DNA"/>
</dbReference>
<keyword evidence="5" id="KW-1185">Reference proteome</keyword>